<dbReference type="GO" id="GO:0019433">
    <property type="term" value="P:triglyceride catabolic process"/>
    <property type="evidence" value="ECO:0007669"/>
    <property type="project" value="TreeGrafter"/>
</dbReference>
<evidence type="ECO:0000259" key="3">
    <source>
        <dbReference type="Pfam" id="PF07859"/>
    </source>
</evidence>
<proteinExistence type="inferred from homology"/>
<dbReference type="PANTHER" id="PTHR23025:SF3">
    <property type="entry name" value="HORMONE-SENSITIVE LIPASE"/>
    <property type="match status" value="1"/>
</dbReference>
<keyword evidence="2" id="KW-0378">Hydrolase</keyword>
<name>A0A078B326_STYLE</name>
<dbReference type="AlphaFoldDB" id="A0A078B326"/>
<dbReference type="InterPro" id="IPR013094">
    <property type="entry name" value="AB_hydrolase_3"/>
</dbReference>
<dbReference type="Proteomes" id="UP000039865">
    <property type="component" value="Unassembled WGS sequence"/>
</dbReference>
<evidence type="ECO:0000313" key="4">
    <source>
        <dbReference type="EMBL" id="CDW87878.1"/>
    </source>
</evidence>
<accession>A0A078B326</accession>
<dbReference type="OrthoDB" id="408631at2759"/>
<dbReference type="GO" id="GO:0004771">
    <property type="term" value="F:sterol ester esterase activity"/>
    <property type="evidence" value="ECO:0007669"/>
    <property type="project" value="TreeGrafter"/>
</dbReference>
<gene>
    <name evidence="4" type="primary">Contig16064.g17117</name>
    <name evidence="4" type="ORF">STYLEM_16991</name>
</gene>
<organism evidence="4 5">
    <name type="scientific">Stylonychia lemnae</name>
    <name type="common">Ciliate</name>
    <dbReference type="NCBI Taxonomy" id="5949"/>
    <lineage>
        <taxon>Eukaryota</taxon>
        <taxon>Sar</taxon>
        <taxon>Alveolata</taxon>
        <taxon>Ciliophora</taxon>
        <taxon>Intramacronucleata</taxon>
        <taxon>Spirotrichea</taxon>
        <taxon>Stichotrichia</taxon>
        <taxon>Sporadotrichida</taxon>
        <taxon>Oxytrichidae</taxon>
        <taxon>Stylonychinae</taxon>
        <taxon>Stylonychia</taxon>
    </lineage>
</organism>
<evidence type="ECO:0000256" key="1">
    <source>
        <dbReference type="ARBA" id="ARBA00010515"/>
    </source>
</evidence>
<sequence length="887" mass="102349">MKEKDTAKGNLLEKIHDVIQKVYVYTPQECYEAMKEYELLLELHQKKIMILKAPKRQKYKLIFQRNLEIMGDTNKKVREYCVIIVRNLKHQLGFKEVDDNQDQNSFDQVYEKMLENNEDYDSVFSSESLSSRFTPQDPNDHLTLDKVHSDYVQSMVSHNDIAQTILQNEKMFNSLGELILNGEKDTKIENQNKNSMNSIEPKEQIIIEESKQQEFQPKIKLTESNFDLAYNNIIDNITQFCDEEESKVTKAMIEEIVKQESSNTLESQNVQSQNFSTNCLDDTEFTKRMLKIYEEKNFEDQSLINKFKLQQEIVNPHACTLVVICVLRLFEIINDLSQQALSSGKRIESTLIKRIYITCAKAYVSDLVLYSAMSAPSQDLFYQETYTSSWRLLIENFDCYSFPDNSKVVKAYKNFFSYVAVGKAIISKNNKSDGIVKKAFKYSYFGAYYFLQRKKCNDYSDLINANPDLNLSVELWNLLDNKIVMQAMEILLPSIKINKKIYIPMIDTILTKDNIKKLPSFEDEKKQGRSFDEGRKSIHKILARNRMNLVNSGGEIEFEDIFIEPLINQKSKNYNSNTHVMVRILSSKKLGVNLNTGIIYDVKQKINQGQVKKPSILTQMYKNVRDRFISKIPRQDGVIIHVHGGGFVAMSSGSHQNYSRVWANELGAPILSVDYRLAPANQFPDALNDVWQVYYWVVQYGESYLGVKIDKIVLVGDSAGGNLVAAVTIMAIERNFRVPDGVILCYPALSLDKFRFTPSLLLGIDDPILPYPFLKMCIDSYTGDYSQHPDCDPRINQYLSPACVSDTTLQQFPPCRIMVASNDPLRDESFKFTLRLAKLNRDVKLKEYMYMPHGFLNYNAPMLGMKEESNECISQCITWIKELISQN</sequence>
<dbReference type="Gene3D" id="3.40.50.1820">
    <property type="entry name" value="alpha/beta hydrolase"/>
    <property type="match status" value="1"/>
</dbReference>
<dbReference type="InterPro" id="IPR002168">
    <property type="entry name" value="Lipase_GDXG_HIS_AS"/>
</dbReference>
<comment type="similarity">
    <text evidence="1">Belongs to the 'GDXG' lipolytic enzyme family.</text>
</comment>
<dbReference type="InterPro" id="IPR029058">
    <property type="entry name" value="AB_hydrolase_fold"/>
</dbReference>
<dbReference type="Pfam" id="PF07859">
    <property type="entry name" value="Abhydrolase_3"/>
    <property type="match status" value="1"/>
</dbReference>
<evidence type="ECO:0000313" key="5">
    <source>
        <dbReference type="Proteomes" id="UP000039865"/>
    </source>
</evidence>
<dbReference type="InParanoid" id="A0A078B326"/>
<dbReference type="PROSITE" id="PS01173">
    <property type="entry name" value="LIPASE_GDXG_HIS"/>
    <property type="match status" value="1"/>
</dbReference>
<keyword evidence="5" id="KW-1185">Reference proteome</keyword>
<evidence type="ECO:0000256" key="2">
    <source>
        <dbReference type="ARBA" id="ARBA00022801"/>
    </source>
</evidence>
<dbReference type="SUPFAM" id="SSF53474">
    <property type="entry name" value="alpha/beta-Hydrolases"/>
    <property type="match status" value="1"/>
</dbReference>
<dbReference type="GO" id="GO:0005829">
    <property type="term" value="C:cytosol"/>
    <property type="evidence" value="ECO:0007669"/>
    <property type="project" value="TreeGrafter"/>
</dbReference>
<feature type="domain" description="Alpha/beta hydrolase fold-3" evidence="3">
    <location>
        <begin position="639"/>
        <end position="856"/>
    </location>
</feature>
<dbReference type="GO" id="GO:0004806">
    <property type="term" value="F:triacylglycerol lipase activity"/>
    <property type="evidence" value="ECO:0007669"/>
    <property type="project" value="TreeGrafter"/>
</dbReference>
<dbReference type="EMBL" id="CCKQ01016009">
    <property type="protein sequence ID" value="CDW87878.1"/>
    <property type="molecule type" value="Genomic_DNA"/>
</dbReference>
<protein>
    <submittedName>
        <fullName evidence="4">Hormone sensitive</fullName>
    </submittedName>
</protein>
<reference evidence="4 5" key="1">
    <citation type="submission" date="2014-06" db="EMBL/GenBank/DDBJ databases">
        <authorList>
            <person name="Swart Estienne"/>
        </authorList>
    </citation>
    <scope>NUCLEOTIDE SEQUENCE [LARGE SCALE GENOMIC DNA]</scope>
    <source>
        <strain evidence="4 5">130c</strain>
    </source>
</reference>
<dbReference type="PANTHER" id="PTHR23025">
    <property type="entry name" value="TRIACYLGLYCEROL LIPASE"/>
    <property type="match status" value="1"/>
</dbReference>